<evidence type="ECO:0000256" key="1">
    <source>
        <dbReference type="SAM" id="MobiDB-lite"/>
    </source>
</evidence>
<dbReference type="Proteomes" id="UP000070544">
    <property type="component" value="Unassembled WGS sequence"/>
</dbReference>
<dbReference type="EMBL" id="KQ965740">
    <property type="protein sequence ID" value="KXS19021.1"/>
    <property type="molecule type" value="Genomic_DNA"/>
</dbReference>
<protein>
    <submittedName>
        <fullName evidence="2">Uncharacterized protein</fullName>
    </submittedName>
</protein>
<feature type="non-terminal residue" evidence="2">
    <location>
        <position position="57"/>
    </location>
</feature>
<gene>
    <name evidence="2" type="ORF">M427DRAFT_152943</name>
</gene>
<name>A0A139AQI3_GONPJ</name>
<dbReference type="AlphaFoldDB" id="A0A139AQI3"/>
<evidence type="ECO:0000313" key="2">
    <source>
        <dbReference type="EMBL" id="KXS19021.1"/>
    </source>
</evidence>
<sequence>MLPAGTGYSDPNKLRSQQAYPRGAGIGGLCPSRRHDAPSLPLRQSRRRGHPVVYATG</sequence>
<accession>A0A139AQI3</accession>
<proteinExistence type="predicted"/>
<organism evidence="2 3">
    <name type="scientific">Gonapodya prolifera (strain JEL478)</name>
    <name type="common">Monoblepharis prolifera</name>
    <dbReference type="NCBI Taxonomy" id="1344416"/>
    <lineage>
        <taxon>Eukaryota</taxon>
        <taxon>Fungi</taxon>
        <taxon>Fungi incertae sedis</taxon>
        <taxon>Chytridiomycota</taxon>
        <taxon>Chytridiomycota incertae sedis</taxon>
        <taxon>Monoblepharidomycetes</taxon>
        <taxon>Monoblepharidales</taxon>
        <taxon>Gonapodyaceae</taxon>
        <taxon>Gonapodya</taxon>
    </lineage>
</organism>
<keyword evidence="3" id="KW-1185">Reference proteome</keyword>
<evidence type="ECO:0000313" key="3">
    <source>
        <dbReference type="Proteomes" id="UP000070544"/>
    </source>
</evidence>
<reference evidence="2 3" key="1">
    <citation type="journal article" date="2015" name="Genome Biol. Evol.">
        <title>Phylogenomic analyses indicate that early fungi evolved digesting cell walls of algal ancestors of land plants.</title>
        <authorList>
            <person name="Chang Y."/>
            <person name="Wang S."/>
            <person name="Sekimoto S."/>
            <person name="Aerts A.L."/>
            <person name="Choi C."/>
            <person name="Clum A."/>
            <person name="LaButti K.M."/>
            <person name="Lindquist E.A."/>
            <person name="Yee Ngan C."/>
            <person name="Ohm R.A."/>
            <person name="Salamov A.A."/>
            <person name="Grigoriev I.V."/>
            <person name="Spatafora J.W."/>
            <person name="Berbee M.L."/>
        </authorList>
    </citation>
    <scope>NUCLEOTIDE SEQUENCE [LARGE SCALE GENOMIC DNA]</scope>
    <source>
        <strain evidence="2 3">JEL478</strain>
    </source>
</reference>
<feature type="region of interest" description="Disordered" evidence="1">
    <location>
        <begin position="1"/>
        <end position="57"/>
    </location>
</feature>